<dbReference type="Pfam" id="PF04082">
    <property type="entry name" value="Fungal_trans"/>
    <property type="match status" value="1"/>
</dbReference>
<dbReference type="InterPro" id="IPR001138">
    <property type="entry name" value="Zn2Cys6_DnaBD"/>
</dbReference>
<dbReference type="GO" id="GO:0009893">
    <property type="term" value="P:positive regulation of metabolic process"/>
    <property type="evidence" value="ECO:0007669"/>
    <property type="project" value="UniProtKB-ARBA"/>
</dbReference>
<feature type="compositionally biased region" description="Acidic residues" evidence="6">
    <location>
        <begin position="178"/>
        <end position="187"/>
    </location>
</feature>
<dbReference type="GO" id="GO:0000981">
    <property type="term" value="F:DNA-binding transcription factor activity, RNA polymerase II-specific"/>
    <property type="evidence" value="ECO:0007669"/>
    <property type="project" value="InterPro"/>
</dbReference>
<evidence type="ECO:0000256" key="3">
    <source>
        <dbReference type="ARBA" id="ARBA00023125"/>
    </source>
</evidence>
<dbReference type="InterPro" id="IPR007219">
    <property type="entry name" value="XnlR_reg_dom"/>
</dbReference>
<evidence type="ECO:0000259" key="7">
    <source>
        <dbReference type="PROSITE" id="PS50048"/>
    </source>
</evidence>
<dbReference type="InterPro" id="IPR036864">
    <property type="entry name" value="Zn2-C6_fun-type_DNA-bd_sf"/>
</dbReference>
<evidence type="ECO:0000313" key="9">
    <source>
        <dbReference type="Proteomes" id="UP000325780"/>
    </source>
</evidence>
<accession>A0A5N6TEQ9</accession>
<dbReference type="SMART" id="SM00066">
    <property type="entry name" value="GAL4"/>
    <property type="match status" value="1"/>
</dbReference>
<evidence type="ECO:0000313" key="8">
    <source>
        <dbReference type="EMBL" id="KAE8144609.1"/>
    </source>
</evidence>
<dbReference type="Pfam" id="PF00172">
    <property type="entry name" value="Zn_clus"/>
    <property type="match status" value="1"/>
</dbReference>
<feature type="region of interest" description="Disordered" evidence="6">
    <location>
        <begin position="235"/>
        <end position="257"/>
    </location>
</feature>
<keyword evidence="9" id="KW-1185">Reference proteome</keyword>
<organism evidence="8 9">
    <name type="scientific">Aspergillus avenaceus</name>
    <dbReference type="NCBI Taxonomy" id="36643"/>
    <lineage>
        <taxon>Eukaryota</taxon>
        <taxon>Fungi</taxon>
        <taxon>Dikarya</taxon>
        <taxon>Ascomycota</taxon>
        <taxon>Pezizomycotina</taxon>
        <taxon>Eurotiomycetes</taxon>
        <taxon>Eurotiomycetidae</taxon>
        <taxon>Eurotiales</taxon>
        <taxon>Aspergillaceae</taxon>
        <taxon>Aspergillus</taxon>
        <taxon>Aspergillus subgen. Circumdati</taxon>
    </lineage>
</organism>
<keyword evidence="2" id="KW-0805">Transcription regulation</keyword>
<dbReference type="PANTHER" id="PTHR47654:SF4">
    <property type="entry name" value="ZN(II)2CYS6 TRANSCRIPTION FACTOR (EUROFUNG)"/>
    <property type="match status" value="1"/>
</dbReference>
<dbReference type="SMART" id="SM00906">
    <property type="entry name" value="Fungal_trans"/>
    <property type="match status" value="1"/>
</dbReference>
<gene>
    <name evidence="8" type="ORF">BDV25DRAFT_90104</name>
</gene>
<keyword evidence="5" id="KW-0539">Nucleus</keyword>
<evidence type="ECO:0000256" key="1">
    <source>
        <dbReference type="ARBA" id="ARBA00022723"/>
    </source>
</evidence>
<evidence type="ECO:0000256" key="4">
    <source>
        <dbReference type="ARBA" id="ARBA00023163"/>
    </source>
</evidence>
<reference evidence="8 9" key="1">
    <citation type="submission" date="2019-04" db="EMBL/GenBank/DDBJ databases">
        <title>Friends and foes A comparative genomics study of 23 Aspergillus species from section Flavi.</title>
        <authorList>
            <consortium name="DOE Joint Genome Institute"/>
            <person name="Kjaerbolling I."/>
            <person name="Vesth T."/>
            <person name="Frisvad J.C."/>
            <person name="Nybo J.L."/>
            <person name="Theobald S."/>
            <person name="Kildgaard S."/>
            <person name="Isbrandt T."/>
            <person name="Kuo A."/>
            <person name="Sato A."/>
            <person name="Lyhne E.K."/>
            <person name="Kogle M.E."/>
            <person name="Wiebenga A."/>
            <person name="Kun R.S."/>
            <person name="Lubbers R.J."/>
            <person name="Makela M.R."/>
            <person name="Barry K."/>
            <person name="Chovatia M."/>
            <person name="Clum A."/>
            <person name="Daum C."/>
            <person name="Haridas S."/>
            <person name="He G."/>
            <person name="LaButti K."/>
            <person name="Lipzen A."/>
            <person name="Mondo S."/>
            <person name="Riley R."/>
            <person name="Salamov A."/>
            <person name="Simmons B.A."/>
            <person name="Magnuson J.K."/>
            <person name="Henrissat B."/>
            <person name="Mortensen U.H."/>
            <person name="Larsen T.O."/>
            <person name="Devries R.P."/>
            <person name="Grigoriev I.V."/>
            <person name="Machida M."/>
            <person name="Baker S.E."/>
            <person name="Andersen M.R."/>
        </authorList>
    </citation>
    <scope>NUCLEOTIDE SEQUENCE [LARGE SCALE GENOMIC DNA]</scope>
    <source>
        <strain evidence="8 9">IBT 18842</strain>
    </source>
</reference>
<feature type="region of interest" description="Disordered" evidence="6">
    <location>
        <begin position="767"/>
        <end position="789"/>
    </location>
</feature>
<dbReference type="GO" id="GO:0006351">
    <property type="term" value="P:DNA-templated transcription"/>
    <property type="evidence" value="ECO:0007669"/>
    <property type="project" value="InterPro"/>
</dbReference>
<dbReference type="GO" id="GO:0008270">
    <property type="term" value="F:zinc ion binding"/>
    <property type="evidence" value="ECO:0007669"/>
    <property type="project" value="InterPro"/>
</dbReference>
<dbReference type="Proteomes" id="UP000325780">
    <property type="component" value="Unassembled WGS sequence"/>
</dbReference>
<feature type="compositionally biased region" description="Polar residues" evidence="6">
    <location>
        <begin position="1"/>
        <end position="18"/>
    </location>
</feature>
<dbReference type="EMBL" id="ML742476">
    <property type="protein sequence ID" value="KAE8144609.1"/>
    <property type="molecule type" value="Genomic_DNA"/>
</dbReference>
<proteinExistence type="predicted"/>
<feature type="domain" description="Zn(2)-C6 fungal-type" evidence="7">
    <location>
        <begin position="96"/>
        <end position="126"/>
    </location>
</feature>
<evidence type="ECO:0000256" key="6">
    <source>
        <dbReference type="SAM" id="MobiDB-lite"/>
    </source>
</evidence>
<sequence>MENNAQSYVPKSQINDRNNPPKPPDWFSGSGSDSLSPMTFNPYAIPPYYDRPLYPVHHRSSASSSSREFPPTVPKVAIPRTSNANNQYQRRRSARACEPCRQRKIKCDGNKPACRQCVEHNVSCTYLDVKRVRDQKQLGILAKRVQRFEKILAEIEPEVDGSIARRIRRSLQGSEASSAEDDSDTGDETSSIGSLEEIDMVNEDLNRDEKSIATGFFGKNSEISWMQRLEDEAEGRSRRLDDSGIETNQDGPKQPRHDASIATVSYHLDDLNLPFLDSVDAYALPPKALADKFYASYMESVHPAFMVIRKSIFTSQYRQFFTQLSKPPRRWLAILNMIFAIGCRHRRLLNQAGNGDWDDLVYLNRTRKLALNSNSLFEHADLQQIQVEFLVAFYLLSMGQVNRSFKFSSMAFRSSLSLGINLRLEDDRTHYASKEARTRLWWSIYLLEHLLTSITGRVSCVGESLSSTPLPVPFEEEAFGRPEALRLFQDLSLRNSHLKMTLLQTEEEIQSSSKWLATCEPCPSLFGYLLVDLTTITQAIINKVYSIQALREPTSRIHHRIRRYSMLLETWLSKLPEAFRFTELHNERYHVPTAHRFMRERVSLAFAFYSARITLCRPCISHANLNSTPMPQEPKTLHSQLRIEMAVTRLRSACSLTSILPDEPDLHWVARTTPWWNMLHFLMQANTALLLGLSCWSIPESPFNTTTTTIAGVAPAIDTQTMLQASKKIIRWIHALGRNNAAAHRAFIFCDNFLRRVGPSLNLDFTGLPDRPPQSPGNDSLWMINHDPD</sequence>
<feature type="region of interest" description="Disordered" evidence="6">
    <location>
        <begin position="170"/>
        <end position="198"/>
    </location>
</feature>
<name>A0A5N6TEQ9_ASPAV</name>
<dbReference type="GO" id="GO:0003677">
    <property type="term" value="F:DNA binding"/>
    <property type="evidence" value="ECO:0007669"/>
    <property type="project" value="UniProtKB-KW"/>
</dbReference>
<evidence type="ECO:0000256" key="2">
    <source>
        <dbReference type="ARBA" id="ARBA00023015"/>
    </source>
</evidence>
<dbReference type="SUPFAM" id="SSF57701">
    <property type="entry name" value="Zn2/Cys6 DNA-binding domain"/>
    <property type="match status" value="1"/>
</dbReference>
<dbReference type="AlphaFoldDB" id="A0A5N6TEQ9"/>
<keyword evidence="4" id="KW-0804">Transcription</keyword>
<dbReference type="CDD" id="cd12148">
    <property type="entry name" value="fungal_TF_MHR"/>
    <property type="match status" value="1"/>
</dbReference>
<dbReference type="OrthoDB" id="5296287at2759"/>
<dbReference type="PANTHER" id="PTHR47654">
    <property type="entry name" value="ZN(II)2CYS6 TRANSCRIPTION FACTOR (EUROFUNG)-RELATED"/>
    <property type="match status" value="1"/>
</dbReference>
<feature type="region of interest" description="Disordered" evidence="6">
    <location>
        <begin position="1"/>
        <end position="33"/>
    </location>
</feature>
<dbReference type="CDD" id="cd00067">
    <property type="entry name" value="GAL4"/>
    <property type="match status" value="1"/>
</dbReference>
<dbReference type="PROSITE" id="PS50048">
    <property type="entry name" value="ZN2_CY6_FUNGAL_2"/>
    <property type="match status" value="1"/>
</dbReference>
<feature type="region of interest" description="Disordered" evidence="6">
    <location>
        <begin position="59"/>
        <end position="78"/>
    </location>
</feature>
<evidence type="ECO:0000256" key="5">
    <source>
        <dbReference type="ARBA" id="ARBA00023242"/>
    </source>
</evidence>
<keyword evidence="3" id="KW-0238">DNA-binding</keyword>
<dbReference type="Gene3D" id="4.10.240.10">
    <property type="entry name" value="Zn(2)-C6 fungal-type DNA-binding domain"/>
    <property type="match status" value="1"/>
</dbReference>
<dbReference type="InterPro" id="IPR053230">
    <property type="entry name" value="Trans_reg_galc"/>
</dbReference>
<dbReference type="PROSITE" id="PS00463">
    <property type="entry name" value="ZN2_CY6_FUNGAL_1"/>
    <property type="match status" value="1"/>
</dbReference>
<keyword evidence="1" id="KW-0479">Metal-binding</keyword>
<protein>
    <recommendedName>
        <fullName evidence="7">Zn(2)-C6 fungal-type domain-containing protein</fullName>
    </recommendedName>
</protein>